<dbReference type="InterPro" id="IPR036291">
    <property type="entry name" value="NAD(P)-bd_dom_sf"/>
</dbReference>
<dbReference type="InterPro" id="IPR001509">
    <property type="entry name" value="Epimerase_deHydtase"/>
</dbReference>
<evidence type="ECO:0000256" key="2">
    <source>
        <dbReference type="ARBA" id="ARBA00007637"/>
    </source>
</evidence>
<evidence type="ECO:0000256" key="3">
    <source>
        <dbReference type="ARBA" id="ARBA00023027"/>
    </source>
</evidence>
<evidence type="ECO:0000259" key="6">
    <source>
        <dbReference type="Pfam" id="PF01370"/>
    </source>
</evidence>
<dbReference type="GO" id="GO:0003978">
    <property type="term" value="F:UDP-glucose 4-epimerase activity"/>
    <property type="evidence" value="ECO:0007669"/>
    <property type="project" value="UniProtKB-EC"/>
</dbReference>
<name>A0A3B0TM19_9ZZZZ</name>
<dbReference type="Pfam" id="PF01370">
    <property type="entry name" value="Epimerase"/>
    <property type="match status" value="1"/>
</dbReference>
<evidence type="ECO:0000256" key="5">
    <source>
        <dbReference type="ARBA" id="ARBA00023277"/>
    </source>
</evidence>
<sequence>MAVLVTGGAGYIGSHMALLLADLDVETIVLDNLSTGFDWAVDQRVRFIKGEIGDIEFVSNLIKTHNIEEIVHFAGSIIVPESVSDPLKYYANNTCATRNLIEAAIKGGVKRFVFSSTAAVYGMTGLDPVEEDAALNPMSPYGRSKLMSEMMLADSAAAHDINYGVLRYFNVAGADPEKRSGQSTKAATHLIKVAVQTALGFRDHLDVFGTDYETPDGTCIRDYIHVWDLVAAHALLLEKMRQKPDNYTMNCGYGRGFSVREVIEKVKQVSGVDFTVNEVGRREGDPAAVIAGADKIRNVLGWQPRHDDLDDIVRSAFEWEKYLSMRNREG</sequence>
<reference evidence="7" key="1">
    <citation type="submission" date="2018-06" db="EMBL/GenBank/DDBJ databases">
        <authorList>
            <person name="Zhirakovskaya E."/>
        </authorList>
    </citation>
    <scope>NUCLEOTIDE SEQUENCE</scope>
</reference>
<dbReference type="SUPFAM" id="SSF51735">
    <property type="entry name" value="NAD(P)-binding Rossmann-fold domains"/>
    <property type="match status" value="1"/>
</dbReference>
<dbReference type="EC" id="5.1.3.2" evidence="7"/>
<protein>
    <submittedName>
        <fullName evidence="7">UDP-glucose 4-epimerase</fullName>
        <ecNumber evidence="7">5.1.3.2</ecNumber>
    </submittedName>
</protein>
<dbReference type="PANTHER" id="PTHR43725">
    <property type="entry name" value="UDP-GLUCOSE 4-EPIMERASE"/>
    <property type="match status" value="1"/>
</dbReference>
<gene>
    <name evidence="7" type="ORF">MNBD_ALPHA12-1547</name>
</gene>
<keyword evidence="3" id="KW-0520">NAD</keyword>
<organism evidence="7">
    <name type="scientific">hydrothermal vent metagenome</name>
    <dbReference type="NCBI Taxonomy" id="652676"/>
    <lineage>
        <taxon>unclassified sequences</taxon>
        <taxon>metagenomes</taxon>
        <taxon>ecological metagenomes</taxon>
    </lineage>
</organism>
<dbReference type="PANTHER" id="PTHR43725:SF53">
    <property type="entry name" value="UDP-ARABINOSE 4-EPIMERASE 1"/>
    <property type="match status" value="1"/>
</dbReference>
<dbReference type="GO" id="GO:0033499">
    <property type="term" value="P:galactose catabolic process via UDP-galactose, Leloir pathway"/>
    <property type="evidence" value="ECO:0007669"/>
    <property type="project" value="TreeGrafter"/>
</dbReference>
<keyword evidence="4 7" id="KW-0413">Isomerase</keyword>
<dbReference type="AlphaFoldDB" id="A0A3B0TM19"/>
<comment type="similarity">
    <text evidence="2">Belongs to the NAD(P)-dependent epimerase/dehydratase family.</text>
</comment>
<feature type="domain" description="NAD-dependent epimerase/dehydratase" evidence="6">
    <location>
        <begin position="3"/>
        <end position="252"/>
    </location>
</feature>
<dbReference type="NCBIfam" id="TIGR01179">
    <property type="entry name" value="galE"/>
    <property type="match status" value="1"/>
</dbReference>
<dbReference type="CDD" id="cd05247">
    <property type="entry name" value="UDP_G4E_1_SDR_e"/>
    <property type="match status" value="1"/>
</dbReference>
<evidence type="ECO:0000256" key="1">
    <source>
        <dbReference type="ARBA" id="ARBA00001911"/>
    </source>
</evidence>
<dbReference type="Gene3D" id="3.90.25.10">
    <property type="entry name" value="UDP-galactose 4-epimerase, domain 1"/>
    <property type="match status" value="1"/>
</dbReference>
<dbReference type="EMBL" id="UOEO01000117">
    <property type="protein sequence ID" value="VAW19705.1"/>
    <property type="molecule type" value="Genomic_DNA"/>
</dbReference>
<dbReference type="Gene3D" id="3.40.50.720">
    <property type="entry name" value="NAD(P)-binding Rossmann-like Domain"/>
    <property type="match status" value="1"/>
</dbReference>
<evidence type="ECO:0000313" key="7">
    <source>
        <dbReference type="EMBL" id="VAW19705.1"/>
    </source>
</evidence>
<dbReference type="InterPro" id="IPR005886">
    <property type="entry name" value="UDP_G4E"/>
</dbReference>
<evidence type="ECO:0000256" key="4">
    <source>
        <dbReference type="ARBA" id="ARBA00023235"/>
    </source>
</evidence>
<proteinExistence type="inferred from homology"/>
<accession>A0A3B0TM19</accession>
<comment type="cofactor">
    <cofactor evidence="1">
        <name>NAD(+)</name>
        <dbReference type="ChEBI" id="CHEBI:57540"/>
    </cofactor>
</comment>
<keyword evidence="5" id="KW-0119">Carbohydrate metabolism</keyword>